<evidence type="ECO:0000313" key="4">
    <source>
        <dbReference type="EMBL" id="QIW97407.1"/>
    </source>
</evidence>
<protein>
    <recommendedName>
        <fullName evidence="3">Thioesterase domain-containing protein</fullName>
    </recommendedName>
</protein>
<evidence type="ECO:0000259" key="3">
    <source>
        <dbReference type="Pfam" id="PF03061"/>
    </source>
</evidence>
<dbReference type="SUPFAM" id="SSF54637">
    <property type="entry name" value="Thioesterase/thiol ester dehydrase-isomerase"/>
    <property type="match status" value="1"/>
</dbReference>
<dbReference type="InterPro" id="IPR003736">
    <property type="entry name" value="PAAI_dom"/>
</dbReference>
<evidence type="ECO:0000256" key="1">
    <source>
        <dbReference type="ARBA" id="ARBA00008324"/>
    </source>
</evidence>
<dbReference type="InterPro" id="IPR029069">
    <property type="entry name" value="HotDog_dom_sf"/>
</dbReference>
<dbReference type="OrthoDB" id="2831072at2759"/>
<dbReference type="AlphaFoldDB" id="A0A6H0XS07"/>
<name>A0A6H0XS07_9PEZI</name>
<dbReference type="InterPro" id="IPR039298">
    <property type="entry name" value="ACOT13"/>
</dbReference>
<reference evidence="4 5" key="1">
    <citation type="journal article" date="2016" name="Sci. Rep.">
        <title>Peltaster fructicola genome reveals evolution from an invasive phytopathogen to an ectophytic parasite.</title>
        <authorList>
            <person name="Xu C."/>
            <person name="Chen H."/>
            <person name="Gleason M.L."/>
            <person name="Xu J.R."/>
            <person name="Liu H."/>
            <person name="Zhang R."/>
            <person name="Sun G."/>
        </authorList>
    </citation>
    <scope>NUCLEOTIDE SEQUENCE [LARGE SCALE GENOMIC DNA]</scope>
    <source>
        <strain evidence="4 5">LNHT1506</strain>
    </source>
</reference>
<dbReference type="EMBL" id="CP051140">
    <property type="protein sequence ID" value="QIW97407.1"/>
    <property type="molecule type" value="Genomic_DNA"/>
</dbReference>
<dbReference type="PANTHER" id="PTHR21660:SF1">
    <property type="entry name" value="ACYL-COENZYME A THIOESTERASE 13"/>
    <property type="match status" value="1"/>
</dbReference>
<keyword evidence="5" id="KW-1185">Reference proteome</keyword>
<feature type="domain" description="Thioesterase" evidence="3">
    <location>
        <begin position="79"/>
        <end position="160"/>
    </location>
</feature>
<comment type="similarity">
    <text evidence="1">Belongs to the thioesterase PaaI family.</text>
</comment>
<evidence type="ECO:0000313" key="5">
    <source>
        <dbReference type="Proteomes" id="UP000503462"/>
    </source>
</evidence>
<organism evidence="4 5">
    <name type="scientific">Peltaster fructicola</name>
    <dbReference type="NCBI Taxonomy" id="286661"/>
    <lineage>
        <taxon>Eukaryota</taxon>
        <taxon>Fungi</taxon>
        <taxon>Dikarya</taxon>
        <taxon>Ascomycota</taxon>
        <taxon>Pezizomycotina</taxon>
        <taxon>Dothideomycetes</taxon>
        <taxon>Dothideomycetes incertae sedis</taxon>
        <taxon>Peltaster</taxon>
    </lineage>
</organism>
<dbReference type="NCBIfam" id="TIGR00369">
    <property type="entry name" value="unchar_dom_1"/>
    <property type="match status" value="1"/>
</dbReference>
<dbReference type="Pfam" id="PF03061">
    <property type="entry name" value="4HBT"/>
    <property type="match status" value="1"/>
</dbReference>
<dbReference type="GO" id="GO:0047617">
    <property type="term" value="F:fatty acyl-CoA hydrolase activity"/>
    <property type="evidence" value="ECO:0007669"/>
    <property type="project" value="InterPro"/>
</dbReference>
<keyword evidence="2" id="KW-0378">Hydrolase</keyword>
<proteinExistence type="inferred from homology"/>
<dbReference type="PANTHER" id="PTHR21660">
    <property type="entry name" value="THIOESTERASE SUPERFAMILY MEMBER-RELATED"/>
    <property type="match status" value="1"/>
</dbReference>
<accession>A0A6H0XS07</accession>
<dbReference type="InterPro" id="IPR006683">
    <property type="entry name" value="Thioestr_dom"/>
</dbReference>
<dbReference type="Gene3D" id="3.10.129.10">
    <property type="entry name" value="Hotdog Thioesterase"/>
    <property type="match status" value="1"/>
</dbReference>
<dbReference type="CDD" id="cd03443">
    <property type="entry name" value="PaaI_thioesterase"/>
    <property type="match status" value="1"/>
</dbReference>
<sequence>MADTSAFQQRMADMKEMFQGLEPEDRIMLILRGIQTLDDRFTAEFFDDTFKFVGVTRPKDGTAVVTFSFPVKKFYTNIMGSLHGGAQATIFDAVTTLALQAVAEPEKGQWLEGGGVSRTLNVTYLRPAPEGERVLLECEVVHAGKRLCLLRGVMKRERDGAIISTCEHNKSVVERGNDWKL</sequence>
<gene>
    <name evidence="4" type="ORF">AMS68_002925</name>
</gene>
<dbReference type="Proteomes" id="UP000503462">
    <property type="component" value="Chromosome 2"/>
</dbReference>
<evidence type="ECO:0000256" key="2">
    <source>
        <dbReference type="ARBA" id="ARBA00022801"/>
    </source>
</evidence>